<reference evidence="2" key="1">
    <citation type="submission" date="2021-01" db="EMBL/GenBank/DDBJ databases">
        <authorList>
            <person name="Kaushik A."/>
        </authorList>
    </citation>
    <scope>NUCLEOTIDE SEQUENCE</scope>
    <source>
        <strain evidence="3">AG5</strain>
        <strain evidence="2">Type strain: AG8-Rh-89/</strain>
    </source>
</reference>
<feature type="domain" description="NYN" evidence="1">
    <location>
        <begin position="5"/>
        <end position="139"/>
    </location>
</feature>
<dbReference type="GO" id="GO:0004540">
    <property type="term" value="F:RNA nuclease activity"/>
    <property type="evidence" value="ECO:0007669"/>
    <property type="project" value="InterPro"/>
</dbReference>
<evidence type="ECO:0000313" key="2">
    <source>
        <dbReference type="EMBL" id="CAE6496489.1"/>
    </source>
</evidence>
<evidence type="ECO:0000259" key="1">
    <source>
        <dbReference type="Pfam" id="PF01936"/>
    </source>
</evidence>
<comment type="caution">
    <text evidence="2">The sequence shown here is derived from an EMBL/GenBank/DDBJ whole genome shotgun (WGS) entry which is preliminary data.</text>
</comment>
<dbReference type="Proteomes" id="UP000663827">
    <property type="component" value="Unassembled WGS sequence"/>
</dbReference>
<dbReference type="Proteomes" id="UP000663850">
    <property type="component" value="Unassembled WGS sequence"/>
</dbReference>
<dbReference type="Pfam" id="PF01936">
    <property type="entry name" value="NYN"/>
    <property type="match status" value="1"/>
</dbReference>
<dbReference type="AlphaFoldDB" id="A0A8H3CYH1"/>
<protein>
    <recommendedName>
        <fullName evidence="1">NYN domain-containing protein</fullName>
    </recommendedName>
</protein>
<sequence>MSACVAIFWDYSSCPTNKGVSDIALSLREGCTKHGNVILFKAYFGLPCSVQNIQTSTNIRSELEEVGVATVDNPKTGFGALATDVFCFVLDKYKAKGTTVVFISGNPSIAYLVLGLRARGVHVGIISPPGQFNKLLSQANWTANGDDYGLAPGPTIYTNYQVDSKSGSPPNPTQAPGIECDSEYSLVDDASPTRDSSNTNVHQATAAPVAPQPITYIVTDDKVPAPLGPMKYSLHTVCTSSHELQLLEDHPLYIELVKDPEAIQIKTWRRKLKQLFFYQNILKNPQVPGELDELLTSLEEYDKMSGEYLAFTKLGKLLTQISQQILQYCDYRQPYATRARELLTKWEPLARSFREMNGS</sequence>
<evidence type="ECO:0000313" key="3">
    <source>
        <dbReference type="EMBL" id="CAE7224137.1"/>
    </source>
</evidence>
<dbReference type="EMBL" id="CAJMWZ010004864">
    <property type="protein sequence ID" value="CAE6496489.1"/>
    <property type="molecule type" value="Genomic_DNA"/>
</dbReference>
<gene>
    <name evidence="3" type="ORF">RDB_LOCUS171621</name>
    <name evidence="2" type="ORF">RDB_LOCUS90282</name>
</gene>
<evidence type="ECO:0000313" key="4">
    <source>
        <dbReference type="Proteomes" id="UP000663850"/>
    </source>
</evidence>
<proteinExistence type="predicted"/>
<organism evidence="2 4">
    <name type="scientific">Rhizoctonia solani</name>
    <dbReference type="NCBI Taxonomy" id="456999"/>
    <lineage>
        <taxon>Eukaryota</taxon>
        <taxon>Fungi</taxon>
        <taxon>Dikarya</taxon>
        <taxon>Basidiomycota</taxon>
        <taxon>Agaricomycotina</taxon>
        <taxon>Agaricomycetes</taxon>
        <taxon>Cantharellales</taxon>
        <taxon>Ceratobasidiaceae</taxon>
        <taxon>Rhizoctonia</taxon>
    </lineage>
</organism>
<dbReference type="EMBL" id="CAJNJQ010006220">
    <property type="protein sequence ID" value="CAE7224137.1"/>
    <property type="molecule type" value="Genomic_DNA"/>
</dbReference>
<dbReference type="InterPro" id="IPR021139">
    <property type="entry name" value="NYN"/>
</dbReference>
<name>A0A8H3CYH1_9AGAM</name>
<accession>A0A8H3CYH1</accession>